<evidence type="ECO:0000313" key="2">
    <source>
        <dbReference type="EMBL" id="CAE0752215.1"/>
    </source>
</evidence>
<dbReference type="EMBL" id="HBIZ01008285">
    <property type="protein sequence ID" value="CAE0752213.1"/>
    <property type="molecule type" value="Transcribed_RNA"/>
</dbReference>
<dbReference type="EMBL" id="HBIZ01008287">
    <property type="protein sequence ID" value="CAE0752215.1"/>
    <property type="molecule type" value="Transcribed_RNA"/>
</dbReference>
<proteinExistence type="predicted"/>
<name>A0A6S9R5E8_CHRCT</name>
<accession>A0A6S9R5E8</accession>
<evidence type="ECO:0000313" key="1">
    <source>
        <dbReference type="EMBL" id="CAE0752213.1"/>
    </source>
</evidence>
<sequence length="144" mass="16315">MRDGAASRALLRGICDYLRDQPNEWEQKAFQLMVVRYLIGIGDELPPLRYRLLPVEGFVNMQMFEDRRALGYAAVAPVAVHCGYLNTMGDKLEHMEKNGFLERGLASHRALAAAANGLARNSTPVRTTRLTLKKKDRTLTRIWV</sequence>
<protein>
    <submittedName>
        <fullName evidence="2">Uncharacterized protein</fullName>
    </submittedName>
</protein>
<organism evidence="2">
    <name type="scientific">Chrysotila carterae</name>
    <name type="common">Marine alga</name>
    <name type="synonym">Syracosphaera carterae</name>
    <dbReference type="NCBI Taxonomy" id="13221"/>
    <lineage>
        <taxon>Eukaryota</taxon>
        <taxon>Haptista</taxon>
        <taxon>Haptophyta</taxon>
        <taxon>Prymnesiophyceae</taxon>
        <taxon>Isochrysidales</taxon>
        <taxon>Isochrysidaceae</taxon>
        <taxon>Chrysotila</taxon>
    </lineage>
</organism>
<dbReference type="AlphaFoldDB" id="A0A6S9R5E8"/>
<gene>
    <name evidence="1" type="ORF">PCAR00345_LOCUS4798</name>
    <name evidence="2" type="ORF">PCAR00345_LOCUS4800</name>
</gene>
<reference evidence="2" key="1">
    <citation type="submission" date="2021-01" db="EMBL/GenBank/DDBJ databases">
        <authorList>
            <person name="Corre E."/>
            <person name="Pelletier E."/>
            <person name="Niang G."/>
            <person name="Scheremetjew M."/>
            <person name="Finn R."/>
            <person name="Kale V."/>
            <person name="Holt S."/>
            <person name="Cochrane G."/>
            <person name="Meng A."/>
            <person name="Brown T."/>
            <person name="Cohen L."/>
        </authorList>
    </citation>
    <scope>NUCLEOTIDE SEQUENCE</scope>
    <source>
        <strain evidence="2">CCMP645</strain>
    </source>
</reference>